<name>A0A2R9SM86_9BACL</name>
<proteinExistence type="predicted"/>
<dbReference type="RefSeq" id="WP_006212858.1">
    <property type="nucleotide sequence ID" value="NZ_ADHJ01000053.1"/>
</dbReference>
<reference evidence="1 2" key="1">
    <citation type="journal article" date="2010" name="BMC Genomics">
        <title>Genome sequence of the pattern forming Paenibacillus vortex bacterium reveals potential for thriving in complex environments.</title>
        <authorList>
            <person name="Sirota-Madi A."/>
            <person name="Olender T."/>
            <person name="Helman Y."/>
            <person name="Ingham C."/>
            <person name="Brainis I."/>
            <person name="Roth D."/>
            <person name="Hagi E."/>
            <person name="Brodsky L."/>
            <person name="Leshkowitz D."/>
            <person name="Galatenko V."/>
            <person name="Nikolaev V."/>
            <person name="Mugasimangalam R.C."/>
            <person name="Bransburg-Zabary S."/>
            <person name="Gutnick D.L."/>
            <person name="Lancet D."/>
            <person name="Ben-Jacob E."/>
        </authorList>
    </citation>
    <scope>NUCLEOTIDE SEQUENCE [LARGE SCALE GENOMIC DNA]</scope>
    <source>
        <strain evidence="1 2">V453</strain>
    </source>
</reference>
<evidence type="ECO:0000313" key="1">
    <source>
        <dbReference type="EMBL" id="EFU38484.1"/>
    </source>
</evidence>
<keyword evidence="2" id="KW-1185">Reference proteome</keyword>
<dbReference type="AlphaFoldDB" id="A0A2R9SM86"/>
<protein>
    <submittedName>
        <fullName evidence="1">Uncharacterized protein</fullName>
    </submittedName>
</protein>
<dbReference type="Proteomes" id="UP000003094">
    <property type="component" value="Unassembled WGS sequence"/>
</dbReference>
<dbReference type="KEGG" id="pvo:PVOR_30808"/>
<organism evidence="1 2">
    <name type="scientific">Paenibacillus vortex V453</name>
    <dbReference type="NCBI Taxonomy" id="715225"/>
    <lineage>
        <taxon>Bacteria</taxon>
        <taxon>Bacillati</taxon>
        <taxon>Bacillota</taxon>
        <taxon>Bacilli</taxon>
        <taxon>Bacillales</taxon>
        <taxon>Paenibacillaceae</taxon>
        <taxon>Paenibacillus</taxon>
    </lineage>
</organism>
<sequence length="50" mass="5789">MITYGCLGILFLFVIIKITAYFKRKKNAPTPEQLHQTLLEVANSKRERHG</sequence>
<evidence type="ECO:0000313" key="2">
    <source>
        <dbReference type="Proteomes" id="UP000003094"/>
    </source>
</evidence>
<gene>
    <name evidence="1" type="ORF">PVOR_30808</name>
</gene>
<dbReference type="EMBL" id="ADHJ01000053">
    <property type="protein sequence ID" value="EFU38484.1"/>
    <property type="molecule type" value="Genomic_DNA"/>
</dbReference>
<accession>A0A2R9SM86</accession>
<comment type="caution">
    <text evidence="1">The sequence shown here is derived from an EMBL/GenBank/DDBJ whole genome shotgun (WGS) entry which is preliminary data.</text>
</comment>
<dbReference type="GeneID" id="97553163"/>